<accession>A0ABU9XH66</accession>
<sequence>MGYILPIQQHEYADYQKRMVTRKRTVPSVERTYRAILESNYEELRQEEELRNQQVSNVPHKSEEMETPLGYTDEIYTELTGLGQYVNERV</sequence>
<dbReference type="Proteomes" id="UP001444625">
    <property type="component" value="Unassembled WGS sequence"/>
</dbReference>
<dbReference type="RefSeq" id="WP_345825086.1">
    <property type="nucleotide sequence ID" value="NZ_JBDIML010000003.1"/>
</dbReference>
<feature type="region of interest" description="Disordered" evidence="1">
    <location>
        <begin position="51"/>
        <end position="71"/>
    </location>
</feature>
<reference evidence="2 3" key="1">
    <citation type="submission" date="2024-05" db="EMBL/GenBank/DDBJ databases">
        <authorList>
            <person name="Haq I."/>
            <person name="Ullah Z."/>
            <person name="Ahmad R."/>
            <person name="Li M."/>
            <person name="Tong Y."/>
        </authorList>
    </citation>
    <scope>NUCLEOTIDE SEQUENCE [LARGE SCALE GENOMIC DNA]</scope>
    <source>
        <strain evidence="2 3">16A2E</strain>
    </source>
</reference>
<organism evidence="2 3">
    <name type="scientific">Ornithinibacillus xuwenensis</name>
    <dbReference type="NCBI Taxonomy" id="3144668"/>
    <lineage>
        <taxon>Bacteria</taxon>
        <taxon>Bacillati</taxon>
        <taxon>Bacillota</taxon>
        <taxon>Bacilli</taxon>
        <taxon>Bacillales</taxon>
        <taxon>Bacillaceae</taxon>
        <taxon>Ornithinibacillus</taxon>
    </lineage>
</organism>
<dbReference type="EMBL" id="JBDIML010000003">
    <property type="protein sequence ID" value="MEN2767617.1"/>
    <property type="molecule type" value="Genomic_DNA"/>
</dbReference>
<evidence type="ECO:0000256" key="1">
    <source>
        <dbReference type="SAM" id="MobiDB-lite"/>
    </source>
</evidence>
<comment type="caution">
    <text evidence="2">The sequence shown here is derived from an EMBL/GenBank/DDBJ whole genome shotgun (WGS) entry which is preliminary data.</text>
</comment>
<evidence type="ECO:0000313" key="2">
    <source>
        <dbReference type="EMBL" id="MEN2767617.1"/>
    </source>
</evidence>
<gene>
    <name evidence="2" type="ORF">ABC228_10495</name>
</gene>
<proteinExistence type="predicted"/>
<protein>
    <submittedName>
        <fullName evidence="2">Uncharacterized protein</fullName>
    </submittedName>
</protein>
<name>A0ABU9XH66_9BACI</name>
<keyword evidence="3" id="KW-1185">Reference proteome</keyword>
<evidence type="ECO:0000313" key="3">
    <source>
        <dbReference type="Proteomes" id="UP001444625"/>
    </source>
</evidence>